<evidence type="ECO:0000313" key="4">
    <source>
        <dbReference type="Proteomes" id="UP001634394"/>
    </source>
</evidence>
<organism evidence="3 4">
    <name type="scientific">Sinanodonta woodiana</name>
    <name type="common">Chinese pond mussel</name>
    <name type="synonym">Anodonta woodiana</name>
    <dbReference type="NCBI Taxonomy" id="1069815"/>
    <lineage>
        <taxon>Eukaryota</taxon>
        <taxon>Metazoa</taxon>
        <taxon>Spiralia</taxon>
        <taxon>Lophotrochozoa</taxon>
        <taxon>Mollusca</taxon>
        <taxon>Bivalvia</taxon>
        <taxon>Autobranchia</taxon>
        <taxon>Heteroconchia</taxon>
        <taxon>Palaeoheterodonta</taxon>
        <taxon>Unionida</taxon>
        <taxon>Unionoidea</taxon>
        <taxon>Unionidae</taxon>
        <taxon>Unioninae</taxon>
        <taxon>Sinanodonta</taxon>
    </lineage>
</organism>
<evidence type="ECO:0000256" key="2">
    <source>
        <dbReference type="SAM" id="SignalP"/>
    </source>
</evidence>
<feature type="transmembrane region" description="Helical" evidence="1">
    <location>
        <begin position="250"/>
        <end position="270"/>
    </location>
</feature>
<dbReference type="AlphaFoldDB" id="A0ABD3TXI2"/>
<feature type="chain" id="PRO_5044804109" evidence="2">
    <location>
        <begin position="27"/>
        <end position="271"/>
    </location>
</feature>
<comment type="caution">
    <text evidence="3">The sequence shown here is derived from an EMBL/GenBank/DDBJ whole genome shotgun (WGS) entry which is preliminary data.</text>
</comment>
<keyword evidence="2" id="KW-0732">Signal</keyword>
<accession>A0ABD3TXI2</accession>
<dbReference type="PANTHER" id="PTHR37431:SF3">
    <property type="entry name" value="DUF19 DOMAIN-CONTAINING PROTEIN"/>
    <property type="match status" value="1"/>
</dbReference>
<name>A0ABD3TXI2_SINWO</name>
<keyword evidence="1" id="KW-0812">Transmembrane</keyword>
<dbReference type="PANTHER" id="PTHR37431">
    <property type="entry name" value="PROTEIN CBG06927"/>
    <property type="match status" value="1"/>
</dbReference>
<gene>
    <name evidence="3" type="ORF">ACJMK2_019964</name>
</gene>
<evidence type="ECO:0000256" key="1">
    <source>
        <dbReference type="SAM" id="Phobius"/>
    </source>
</evidence>
<keyword evidence="4" id="KW-1185">Reference proteome</keyword>
<proteinExistence type="predicted"/>
<keyword evidence="1" id="KW-1133">Transmembrane helix</keyword>
<keyword evidence="1" id="KW-0472">Membrane</keyword>
<reference evidence="3 4" key="1">
    <citation type="submission" date="2024-11" db="EMBL/GenBank/DDBJ databases">
        <title>Chromosome-level genome assembly of the freshwater bivalve Anodonta woodiana.</title>
        <authorList>
            <person name="Chen X."/>
        </authorList>
    </citation>
    <scope>NUCLEOTIDE SEQUENCE [LARGE SCALE GENOMIC DNA]</scope>
    <source>
        <strain evidence="3">MN2024</strain>
        <tissue evidence="3">Gills</tissue>
    </source>
</reference>
<evidence type="ECO:0000313" key="3">
    <source>
        <dbReference type="EMBL" id="KAL3841869.1"/>
    </source>
</evidence>
<sequence length="271" mass="30383">MSAAVRVDFWLLIGYLTVLFLRVIHGQCSEVHSQSCTRPVLQFKNLSSQITPSSRYIPDYNQTTLVHVCSLYSEYKNCSKPYISTCANNSLLEMKMLDSLLGLLCTDLIEAYLEHITCYQRRQQSYANCHQKVEQKFKAGKSRQLDNSDLVCSTTKDYVLCVYTSTALACSIPAADTYFKLLNHSFTTSLDMSNLNCILLHPLDVVPLYTTTSSTTTTSITAEMNSYLTTLGTRHSQIVLSKACLIEVNAYAVMFSTSLLYFILNSLAIIA</sequence>
<dbReference type="Proteomes" id="UP001634394">
    <property type="component" value="Unassembled WGS sequence"/>
</dbReference>
<dbReference type="EMBL" id="JBJQND010000017">
    <property type="protein sequence ID" value="KAL3841869.1"/>
    <property type="molecule type" value="Genomic_DNA"/>
</dbReference>
<feature type="signal peptide" evidence="2">
    <location>
        <begin position="1"/>
        <end position="26"/>
    </location>
</feature>
<protein>
    <submittedName>
        <fullName evidence="3">Uncharacterized protein</fullName>
    </submittedName>
</protein>